<dbReference type="Proteomes" id="UP001140560">
    <property type="component" value="Unassembled WGS sequence"/>
</dbReference>
<reference evidence="2" key="1">
    <citation type="submission" date="2022-10" db="EMBL/GenBank/DDBJ databases">
        <title>Tapping the CABI collections for fungal endophytes: first genome assemblies for Collariella, Neodidymelliopsis, Ascochyta clinopodiicola, Didymella pomorum, Didymosphaeria variabile, Neocosmospora piperis and Neocucurbitaria cava.</title>
        <authorList>
            <person name="Hill R."/>
        </authorList>
    </citation>
    <scope>NUCLEOTIDE SEQUENCE</scope>
    <source>
        <strain evidence="2">IMI 356814</strain>
    </source>
</reference>
<name>A0A9W8YAT6_9PLEO</name>
<feature type="region of interest" description="Disordered" evidence="1">
    <location>
        <begin position="1"/>
        <end position="59"/>
    </location>
</feature>
<evidence type="ECO:0000313" key="3">
    <source>
        <dbReference type="Proteomes" id="UP001140560"/>
    </source>
</evidence>
<comment type="caution">
    <text evidence="2">The sequence shown here is derived from an EMBL/GenBank/DDBJ whole genome shotgun (WGS) entry which is preliminary data.</text>
</comment>
<evidence type="ECO:0000313" key="2">
    <source>
        <dbReference type="EMBL" id="KAJ4372392.1"/>
    </source>
</evidence>
<evidence type="ECO:0000256" key="1">
    <source>
        <dbReference type="SAM" id="MobiDB-lite"/>
    </source>
</evidence>
<proteinExistence type="predicted"/>
<feature type="compositionally biased region" description="Polar residues" evidence="1">
    <location>
        <begin position="16"/>
        <end position="30"/>
    </location>
</feature>
<dbReference type="EMBL" id="JAPEUY010000006">
    <property type="protein sequence ID" value="KAJ4372392.1"/>
    <property type="molecule type" value="Genomic_DNA"/>
</dbReference>
<sequence>MSPNPPTPQSLRRSHSTQSQGSVTSPDPTSGGNGKKEHVRWRLFKKRQQKKEHVETDKN</sequence>
<dbReference type="AlphaFoldDB" id="A0A9W8YAT6"/>
<feature type="compositionally biased region" description="Basic residues" evidence="1">
    <location>
        <begin position="37"/>
        <end position="50"/>
    </location>
</feature>
<gene>
    <name evidence="2" type="ORF">N0V83_004166</name>
</gene>
<protein>
    <submittedName>
        <fullName evidence="2">Uncharacterized protein</fullName>
    </submittedName>
</protein>
<keyword evidence="3" id="KW-1185">Reference proteome</keyword>
<organism evidence="2 3">
    <name type="scientific">Neocucurbitaria cava</name>
    <dbReference type="NCBI Taxonomy" id="798079"/>
    <lineage>
        <taxon>Eukaryota</taxon>
        <taxon>Fungi</taxon>
        <taxon>Dikarya</taxon>
        <taxon>Ascomycota</taxon>
        <taxon>Pezizomycotina</taxon>
        <taxon>Dothideomycetes</taxon>
        <taxon>Pleosporomycetidae</taxon>
        <taxon>Pleosporales</taxon>
        <taxon>Pleosporineae</taxon>
        <taxon>Cucurbitariaceae</taxon>
        <taxon>Neocucurbitaria</taxon>
    </lineage>
</organism>
<accession>A0A9W8YAT6</accession>